<evidence type="ECO:0000256" key="6">
    <source>
        <dbReference type="ARBA" id="ARBA00022824"/>
    </source>
</evidence>
<keyword evidence="4" id="KW-0963">Cytoplasm</keyword>
<dbReference type="Ensembl" id="ENSCCRT00000116619.1">
    <property type="protein sequence ID" value="ENSCCRP00000115729.1"/>
    <property type="gene ID" value="ENSCCRG00000078567.1"/>
</dbReference>
<evidence type="ECO:0000313" key="11">
    <source>
        <dbReference type="Ensembl" id="ENSCCRP00000115729.1"/>
    </source>
</evidence>
<evidence type="ECO:0000256" key="7">
    <source>
        <dbReference type="ARBA" id="ARBA00022933"/>
    </source>
</evidence>
<dbReference type="GO" id="GO:0030968">
    <property type="term" value="P:endoplasmic reticulum unfolded protein response"/>
    <property type="evidence" value="ECO:0007669"/>
    <property type="project" value="TreeGrafter"/>
</dbReference>
<keyword evidence="7" id="KW-0712">Selenocysteine</keyword>
<reference evidence="11" key="2">
    <citation type="submission" date="2025-09" db="UniProtKB">
        <authorList>
            <consortium name="Ensembl"/>
        </authorList>
    </citation>
    <scope>IDENTIFICATION</scope>
</reference>
<evidence type="ECO:0000256" key="9">
    <source>
        <dbReference type="ARBA" id="ARBA00023136"/>
    </source>
</evidence>
<dbReference type="PANTHER" id="PTHR28621:SF1">
    <property type="entry name" value="SELENOPROTEIN S"/>
    <property type="match status" value="1"/>
</dbReference>
<comment type="similarity">
    <text evidence="3">Belongs to the selenoprotein S family.</text>
</comment>
<keyword evidence="8" id="KW-1133">Transmembrane helix</keyword>
<dbReference type="GO" id="GO:0030970">
    <property type="term" value="P:retrograde protein transport, ER to cytosol"/>
    <property type="evidence" value="ECO:0007669"/>
    <property type="project" value="TreeGrafter"/>
</dbReference>
<evidence type="ECO:0000256" key="2">
    <source>
        <dbReference type="ARBA" id="ARBA00004496"/>
    </source>
</evidence>
<evidence type="ECO:0000256" key="5">
    <source>
        <dbReference type="ARBA" id="ARBA00022692"/>
    </source>
</evidence>
<feature type="compositionally biased region" description="Low complexity" evidence="10">
    <location>
        <begin position="59"/>
        <end position="74"/>
    </location>
</feature>
<feature type="region of interest" description="Disordered" evidence="10">
    <location>
        <begin position="57"/>
        <end position="78"/>
    </location>
</feature>
<evidence type="ECO:0000256" key="1">
    <source>
        <dbReference type="ARBA" id="ARBA00004389"/>
    </source>
</evidence>
<evidence type="ECO:0000256" key="10">
    <source>
        <dbReference type="SAM" id="MobiDB-lite"/>
    </source>
</evidence>
<name>A0A9J7Y6R0_CYPCA</name>
<dbReference type="Proteomes" id="UP001108240">
    <property type="component" value="Unplaced"/>
</dbReference>
<proteinExistence type="inferred from homology"/>
<feature type="compositionally biased region" description="Basic and acidic residues" evidence="10">
    <location>
        <begin position="136"/>
        <end position="153"/>
    </location>
</feature>
<feature type="compositionally biased region" description="Low complexity" evidence="10">
    <location>
        <begin position="186"/>
        <end position="197"/>
    </location>
</feature>
<organism evidence="11 12">
    <name type="scientific">Cyprinus carpio carpio</name>
    <dbReference type="NCBI Taxonomy" id="630221"/>
    <lineage>
        <taxon>Eukaryota</taxon>
        <taxon>Metazoa</taxon>
        <taxon>Chordata</taxon>
        <taxon>Craniata</taxon>
        <taxon>Vertebrata</taxon>
        <taxon>Euteleostomi</taxon>
        <taxon>Actinopterygii</taxon>
        <taxon>Neopterygii</taxon>
        <taxon>Teleostei</taxon>
        <taxon>Ostariophysi</taxon>
        <taxon>Cypriniformes</taxon>
        <taxon>Cyprinidae</taxon>
        <taxon>Cyprininae</taxon>
        <taxon>Cyprinus</taxon>
    </lineage>
</organism>
<feature type="region of interest" description="Disordered" evidence="10">
    <location>
        <begin position="134"/>
        <end position="236"/>
    </location>
</feature>
<feature type="compositionally biased region" description="Polar residues" evidence="10">
    <location>
        <begin position="155"/>
        <end position="172"/>
    </location>
</feature>
<evidence type="ECO:0000256" key="4">
    <source>
        <dbReference type="ARBA" id="ARBA00022490"/>
    </source>
</evidence>
<keyword evidence="12" id="KW-1185">Reference proteome</keyword>
<reference evidence="11" key="1">
    <citation type="submission" date="2025-08" db="UniProtKB">
        <authorList>
            <consortium name="Ensembl"/>
        </authorList>
    </citation>
    <scope>IDENTIFICATION</scope>
</reference>
<dbReference type="Gene3D" id="6.10.250.2950">
    <property type="match status" value="1"/>
</dbReference>
<accession>A0A9J7Y6R0</accession>
<keyword evidence="6" id="KW-0256">Endoplasmic reticulum</keyword>
<dbReference type="Pfam" id="PF06936">
    <property type="entry name" value="Selenoprotein_S"/>
    <property type="match status" value="2"/>
</dbReference>
<dbReference type="PANTHER" id="PTHR28621">
    <property type="entry name" value="SELENOPROTEIN S"/>
    <property type="match status" value="1"/>
</dbReference>
<evidence type="ECO:0000256" key="3">
    <source>
        <dbReference type="ARBA" id="ARBA00011034"/>
    </source>
</evidence>
<keyword evidence="5" id="KW-0812">Transmembrane</keyword>
<dbReference type="InterPro" id="IPR009703">
    <property type="entry name" value="Selenoprotein_S"/>
</dbReference>
<dbReference type="GO" id="GO:0036513">
    <property type="term" value="C:Derlin-1 retrotranslocation complex"/>
    <property type="evidence" value="ECO:0007669"/>
    <property type="project" value="TreeGrafter"/>
</dbReference>
<dbReference type="GeneTree" id="ENSGT00940000166109"/>
<dbReference type="GO" id="GO:0036502">
    <property type="term" value="C:Derlin-1-VIMP complex"/>
    <property type="evidence" value="ECO:0007669"/>
    <property type="project" value="TreeGrafter"/>
</dbReference>
<evidence type="ECO:0000313" key="12">
    <source>
        <dbReference type="Proteomes" id="UP001108240"/>
    </source>
</evidence>
<protein>
    <submittedName>
        <fullName evidence="11">Selenoprotein S</fullName>
    </submittedName>
</protein>
<dbReference type="AlphaFoldDB" id="A0A9J7Y6R0"/>
<evidence type="ECO:0000256" key="8">
    <source>
        <dbReference type="ARBA" id="ARBA00022989"/>
    </source>
</evidence>
<comment type="subcellular location">
    <subcellularLocation>
        <location evidence="2">Cytoplasm</location>
    </subcellularLocation>
    <subcellularLocation>
        <location evidence="1">Endoplasmic reticulum membrane</location>
        <topology evidence="1">Single-pass membrane protein</topology>
    </subcellularLocation>
</comment>
<sequence>MEAQDGARVLNEDGPPQNQDLSFLLQSVTSFLSEYGWYAAFTCVGVYMLLQHLRKNRSTDSQSSPVSTSSQDPDSVVRRQAALEVSRRRMQEEQDARAAEFRDRQQRVSVMLHAAAVCLRVLMLLSLTCLAGGGQEKTENRDVGKHEGGKELQGKGTSCTSKSPVTNISRPQESGPAFTYQFSHFQQSTEEATSSSSLRPKTDKKPLRNSGYSPLSGDGGGTCSWRPGRRGPSAGG</sequence>
<keyword evidence="9" id="KW-0472">Membrane</keyword>